<proteinExistence type="inferred from homology"/>
<dbReference type="Proteomes" id="UP001229346">
    <property type="component" value="Unassembled WGS sequence"/>
</dbReference>
<keyword evidence="4 12" id="KW-0812">Transmembrane</keyword>
<comment type="subcellular location">
    <subcellularLocation>
        <location evidence="2">Cell membrane</location>
    </subcellularLocation>
    <subcellularLocation>
        <location evidence="1">Membrane</location>
        <topology evidence="1">Single-pass membrane protein</topology>
    </subcellularLocation>
</comment>
<evidence type="ECO:0000256" key="7">
    <source>
        <dbReference type="ARBA" id="ARBA00024353"/>
    </source>
</evidence>
<protein>
    <recommendedName>
        <fullName evidence="8">Anti-sigma-W factor RsiW</fullName>
    </recommendedName>
    <alternativeName>
        <fullName evidence="10">Regulator of SigK</fullName>
    </alternativeName>
    <alternativeName>
        <fullName evidence="9">Sigma-K anti-sigma factor RskA</fullName>
    </alternativeName>
</protein>
<dbReference type="EMBL" id="JAUSSU010000006">
    <property type="protein sequence ID" value="MDQ0113778.1"/>
    <property type="molecule type" value="Genomic_DNA"/>
</dbReference>
<dbReference type="InterPro" id="IPR051474">
    <property type="entry name" value="Anti-sigma-K/W_factor"/>
</dbReference>
<keyword evidence="5 12" id="KW-1133">Transmembrane helix</keyword>
<accession>A0ABT9U2K6</accession>
<gene>
    <name evidence="15" type="ORF">J2T15_003221</name>
</gene>
<comment type="similarity">
    <text evidence="7">Belongs to the zinc-associated anti-sigma factor (ZAS) superfamily. Anti-sigma-W factor family.</text>
</comment>
<evidence type="ECO:0000256" key="3">
    <source>
        <dbReference type="ARBA" id="ARBA00022475"/>
    </source>
</evidence>
<feature type="region of interest" description="Disordered" evidence="11">
    <location>
        <begin position="227"/>
        <end position="246"/>
    </location>
</feature>
<evidence type="ECO:0000259" key="13">
    <source>
        <dbReference type="Pfam" id="PF10099"/>
    </source>
</evidence>
<evidence type="ECO:0000256" key="11">
    <source>
        <dbReference type="SAM" id="MobiDB-lite"/>
    </source>
</evidence>
<evidence type="ECO:0000256" key="8">
    <source>
        <dbReference type="ARBA" id="ARBA00024438"/>
    </source>
</evidence>
<keyword evidence="6 12" id="KW-0472">Membrane</keyword>
<feature type="domain" description="Putative zinc-finger" evidence="14">
    <location>
        <begin position="15"/>
        <end position="39"/>
    </location>
</feature>
<reference evidence="15 16" key="1">
    <citation type="submission" date="2023-07" db="EMBL/GenBank/DDBJ databases">
        <title>Sorghum-associated microbial communities from plants grown in Nebraska, USA.</title>
        <authorList>
            <person name="Schachtman D."/>
        </authorList>
    </citation>
    <scope>NUCLEOTIDE SEQUENCE [LARGE SCALE GENOMIC DNA]</scope>
    <source>
        <strain evidence="15 16">CC482</strain>
    </source>
</reference>
<dbReference type="RefSeq" id="WP_307205042.1">
    <property type="nucleotide sequence ID" value="NZ_JAUSSU010000006.1"/>
</dbReference>
<keyword evidence="16" id="KW-1185">Reference proteome</keyword>
<dbReference type="InterPro" id="IPR018764">
    <property type="entry name" value="RskA_C"/>
</dbReference>
<feature type="domain" description="Anti-sigma K factor RskA C-terminal" evidence="13">
    <location>
        <begin position="94"/>
        <end position="236"/>
    </location>
</feature>
<evidence type="ECO:0000256" key="5">
    <source>
        <dbReference type="ARBA" id="ARBA00022989"/>
    </source>
</evidence>
<dbReference type="Pfam" id="PF10099">
    <property type="entry name" value="RskA_C"/>
    <property type="match status" value="1"/>
</dbReference>
<dbReference type="Pfam" id="PF13490">
    <property type="entry name" value="zf-HC2"/>
    <property type="match status" value="1"/>
</dbReference>
<comment type="caution">
    <text evidence="15">The sequence shown here is derived from an EMBL/GenBank/DDBJ whole genome shotgun (WGS) entry which is preliminary data.</text>
</comment>
<evidence type="ECO:0000256" key="12">
    <source>
        <dbReference type="SAM" id="Phobius"/>
    </source>
</evidence>
<dbReference type="PANTHER" id="PTHR37461:SF1">
    <property type="entry name" value="ANTI-SIGMA-K FACTOR RSKA"/>
    <property type="match status" value="1"/>
</dbReference>
<dbReference type="InterPro" id="IPR041916">
    <property type="entry name" value="Anti_sigma_zinc_sf"/>
</dbReference>
<evidence type="ECO:0000256" key="1">
    <source>
        <dbReference type="ARBA" id="ARBA00004167"/>
    </source>
</evidence>
<evidence type="ECO:0000256" key="9">
    <source>
        <dbReference type="ARBA" id="ARBA00029829"/>
    </source>
</evidence>
<name>A0ABT9U2K6_PAEHA</name>
<feature type="transmembrane region" description="Helical" evidence="12">
    <location>
        <begin position="89"/>
        <end position="109"/>
    </location>
</feature>
<evidence type="ECO:0000256" key="2">
    <source>
        <dbReference type="ARBA" id="ARBA00004236"/>
    </source>
</evidence>
<dbReference type="PANTHER" id="PTHR37461">
    <property type="entry name" value="ANTI-SIGMA-K FACTOR RSKA"/>
    <property type="match status" value="1"/>
</dbReference>
<evidence type="ECO:0000313" key="16">
    <source>
        <dbReference type="Proteomes" id="UP001229346"/>
    </source>
</evidence>
<dbReference type="InterPro" id="IPR027383">
    <property type="entry name" value="Znf_put"/>
</dbReference>
<sequence length="246" mass="27260">MNDEAYRGNCAVILDYLSGACSEEEKEAFERHLISCDSCKQELAELQIVWEELPLDMERIEPPEDLKEQIMAAAKAAPKRRKARTDRKLWKAAIAVAAAALIFVSGSLLDYPFVKNQDTRLETIEKALMAPASEIMQISMLKAESTESEHAYGVACIVDNGKSKQFVVYVFGARETKNEEAYQVWLLRDGIRSSAGTFRVNEKGVGLLVMGIESEQLTYDNIGITLEPDETGDQPRGTKAFGTNAG</sequence>
<evidence type="ECO:0000256" key="6">
    <source>
        <dbReference type="ARBA" id="ARBA00023136"/>
    </source>
</evidence>
<evidence type="ECO:0000256" key="4">
    <source>
        <dbReference type="ARBA" id="ARBA00022692"/>
    </source>
</evidence>
<organism evidence="15 16">
    <name type="scientific">Paenibacillus harenae</name>
    <dbReference type="NCBI Taxonomy" id="306543"/>
    <lineage>
        <taxon>Bacteria</taxon>
        <taxon>Bacillati</taxon>
        <taxon>Bacillota</taxon>
        <taxon>Bacilli</taxon>
        <taxon>Bacillales</taxon>
        <taxon>Paenibacillaceae</taxon>
        <taxon>Paenibacillus</taxon>
    </lineage>
</organism>
<evidence type="ECO:0000256" key="10">
    <source>
        <dbReference type="ARBA" id="ARBA00030803"/>
    </source>
</evidence>
<dbReference type="Gene3D" id="1.10.10.1320">
    <property type="entry name" value="Anti-sigma factor, zinc-finger domain"/>
    <property type="match status" value="1"/>
</dbReference>
<keyword evidence="3" id="KW-1003">Cell membrane</keyword>
<evidence type="ECO:0000313" key="15">
    <source>
        <dbReference type="EMBL" id="MDQ0113778.1"/>
    </source>
</evidence>
<evidence type="ECO:0000259" key="14">
    <source>
        <dbReference type="Pfam" id="PF13490"/>
    </source>
</evidence>